<gene>
    <name evidence="5" type="ORF">TL08_10030</name>
</gene>
<evidence type="ECO:0000313" key="6">
    <source>
        <dbReference type="Proteomes" id="UP000095210"/>
    </source>
</evidence>
<keyword evidence="2" id="KW-0521">NADP</keyword>
<keyword evidence="3 5" id="KW-0560">Oxidoreductase</keyword>
<dbReference type="SUPFAM" id="SSF53597">
    <property type="entry name" value="Dihydrofolate reductase-like"/>
    <property type="match status" value="1"/>
</dbReference>
<evidence type="ECO:0000256" key="3">
    <source>
        <dbReference type="ARBA" id="ARBA00023002"/>
    </source>
</evidence>
<dbReference type="KEGG" id="ahm:TL08_10030"/>
<dbReference type="PANTHER" id="PTHR38011:SF7">
    <property type="entry name" value="2,5-DIAMINO-6-RIBOSYLAMINO-4(3H)-PYRIMIDINONE 5'-PHOSPHATE REDUCTASE"/>
    <property type="match status" value="1"/>
</dbReference>
<accession>A0AAC9MYE5</accession>
<comment type="pathway">
    <text evidence="1">Cofactor biosynthesis; riboflavin biosynthesis.</text>
</comment>
<proteinExistence type="predicted"/>
<organism evidence="5 6">
    <name type="scientific">Actinoalloteichus hymeniacidonis</name>
    <dbReference type="NCBI Taxonomy" id="340345"/>
    <lineage>
        <taxon>Bacteria</taxon>
        <taxon>Bacillati</taxon>
        <taxon>Actinomycetota</taxon>
        <taxon>Actinomycetes</taxon>
        <taxon>Pseudonocardiales</taxon>
        <taxon>Pseudonocardiaceae</taxon>
        <taxon>Actinoalloteichus</taxon>
    </lineage>
</organism>
<dbReference type="RefSeq" id="WP_069848346.1">
    <property type="nucleotide sequence ID" value="NZ_CP014859.1"/>
</dbReference>
<evidence type="ECO:0000313" key="5">
    <source>
        <dbReference type="EMBL" id="AOS62821.1"/>
    </source>
</evidence>
<feature type="domain" description="Bacterial bifunctional deaminase-reductase C-terminal" evidence="4">
    <location>
        <begin position="5"/>
        <end position="215"/>
    </location>
</feature>
<dbReference type="GO" id="GO:0009231">
    <property type="term" value="P:riboflavin biosynthetic process"/>
    <property type="evidence" value="ECO:0007669"/>
    <property type="project" value="InterPro"/>
</dbReference>
<dbReference type="Gene3D" id="3.40.430.10">
    <property type="entry name" value="Dihydrofolate Reductase, subunit A"/>
    <property type="match status" value="1"/>
</dbReference>
<reference evidence="6" key="1">
    <citation type="submission" date="2016-03" db="EMBL/GenBank/DDBJ databases">
        <title>Complete genome sequence of the type strain Actinoalloteichus hymeniacidonis DSM 45092.</title>
        <authorList>
            <person name="Schaffert L."/>
            <person name="Albersmeier A."/>
            <person name="Winkler A."/>
            <person name="Kalinowski J."/>
            <person name="Zotchev S."/>
            <person name="Ruckert C."/>
        </authorList>
    </citation>
    <scope>NUCLEOTIDE SEQUENCE [LARGE SCALE GENOMIC DNA]</scope>
    <source>
        <strain evidence="6">HPA177(T) (DSM 45092(T))</strain>
    </source>
</reference>
<evidence type="ECO:0000259" key="4">
    <source>
        <dbReference type="Pfam" id="PF01872"/>
    </source>
</evidence>
<dbReference type="EC" id="1.1.1.193" evidence="5"/>
<dbReference type="PANTHER" id="PTHR38011">
    <property type="entry name" value="DIHYDROFOLATE REDUCTASE FAMILY PROTEIN (AFU_ORTHOLOGUE AFUA_8G06820)"/>
    <property type="match status" value="1"/>
</dbReference>
<dbReference type="InterPro" id="IPR024072">
    <property type="entry name" value="DHFR-like_dom_sf"/>
</dbReference>
<dbReference type="EMBL" id="CP014859">
    <property type="protein sequence ID" value="AOS62821.1"/>
    <property type="molecule type" value="Genomic_DNA"/>
</dbReference>
<dbReference type="Pfam" id="PF01872">
    <property type="entry name" value="RibD_C"/>
    <property type="match status" value="1"/>
</dbReference>
<dbReference type="Proteomes" id="UP000095210">
    <property type="component" value="Chromosome"/>
</dbReference>
<dbReference type="InterPro" id="IPR002734">
    <property type="entry name" value="RibDG_C"/>
</dbReference>
<name>A0AAC9MYE5_9PSEU</name>
<keyword evidence="6" id="KW-1185">Reference proteome</keyword>
<dbReference type="AlphaFoldDB" id="A0AAC9MYE5"/>
<protein>
    <submittedName>
        <fullName evidence="5">Pyrimidine reductase, riboflavin biosynthesis</fullName>
        <ecNumber evidence="5">1.1.1.193</ecNumber>
    </submittedName>
</protein>
<evidence type="ECO:0000256" key="1">
    <source>
        <dbReference type="ARBA" id="ARBA00005104"/>
    </source>
</evidence>
<dbReference type="GO" id="GO:0008703">
    <property type="term" value="F:5-amino-6-(5-phosphoribosylamino)uracil reductase activity"/>
    <property type="evidence" value="ECO:0007669"/>
    <property type="project" value="UniProtKB-EC"/>
</dbReference>
<sequence length="229" mass="24587">MASRPHVLASAACSIDGFLDDSAQRRLVLSNAADLERVDEVRAGVDAILVGANTIRRDDPRLLVRSERHRAARVRSGRPPNPLRVTLTGSGDLDPTARFFTVGDSDRLVYVPNGQVRTVEARLGTAARVVAAGDPLDLEVLLTDLADRGVRRLMVEGGGGVHTRFLAAGLVDELHLVVAPFFVGDPTAPRFVGPAAFPQDAAHRMSLVETRSIGDCALLHYRIDDARSG</sequence>
<evidence type="ECO:0000256" key="2">
    <source>
        <dbReference type="ARBA" id="ARBA00022857"/>
    </source>
</evidence>
<dbReference type="InterPro" id="IPR050765">
    <property type="entry name" value="Riboflavin_Biosynth_HTPR"/>
</dbReference>